<reference evidence="2" key="2">
    <citation type="submission" date="2015-06" db="UniProtKB">
        <authorList>
            <consortium name="EnsemblPlants"/>
        </authorList>
    </citation>
    <scope>IDENTIFICATION</scope>
</reference>
<keyword evidence="3" id="KW-1185">Reference proteome</keyword>
<proteinExistence type="predicted"/>
<organism evidence="2 3">
    <name type="scientific">Oryza rufipogon</name>
    <name type="common">Brownbeard rice</name>
    <name type="synonym">Asian wild rice</name>
    <dbReference type="NCBI Taxonomy" id="4529"/>
    <lineage>
        <taxon>Eukaryota</taxon>
        <taxon>Viridiplantae</taxon>
        <taxon>Streptophyta</taxon>
        <taxon>Embryophyta</taxon>
        <taxon>Tracheophyta</taxon>
        <taxon>Spermatophyta</taxon>
        <taxon>Magnoliopsida</taxon>
        <taxon>Liliopsida</taxon>
        <taxon>Poales</taxon>
        <taxon>Poaceae</taxon>
        <taxon>BOP clade</taxon>
        <taxon>Oryzoideae</taxon>
        <taxon>Oryzeae</taxon>
        <taxon>Oryzinae</taxon>
        <taxon>Oryza</taxon>
    </lineage>
</organism>
<dbReference type="AlphaFoldDB" id="A0A0E0MYZ1"/>
<sequence length="166" mass="17543">MRKAHVRDSSSFGRGGGEEEVPVAPAGDELAGSGLKPLLSAKSRRMGAPAGWRAGKRRRNSGLEETTTRTRRHGGEGRGGEAEKDLLDVLVTEGIDGGVARFLSFSGGGSLRLSMAVVGNGDCRIRELGTILCKGITTKTWVADRPFEAITSMVAITSKVKAFQQS</sequence>
<reference evidence="3" key="1">
    <citation type="submission" date="2013-06" db="EMBL/GenBank/DDBJ databases">
        <authorList>
            <person name="Zhao Q."/>
        </authorList>
    </citation>
    <scope>NUCLEOTIDE SEQUENCE</scope>
    <source>
        <strain evidence="3">cv. W1943</strain>
    </source>
</reference>
<evidence type="ECO:0000313" key="2">
    <source>
        <dbReference type="EnsemblPlants" id="ORUFI01G24670.1"/>
    </source>
</evidence>
<feature type="region of interest" description="Disordered" evidence="1">
    <location>
        <begin position="1"/>
        <end position="81"/>
    </location>
</feature>
<dbReference type="Proteomes" id="UP000008022">
    <property type="component" value="Unassembled WGS sequence"/>
</dbReference>
<dbReference type="HOGENOM" id="CLU_1605373_0_0_1"/>
<accession>A0A0E0MYZ1</accession>
<evidence type="ECO:0000313" key="3">
    <source>
        <dbReference type="Proteomes" id="UP000008022"/>
    </source>
</evidence>
<dbReference type="EnsemblPlants" id="ORUFI01G24670.1">
    <property type="protein sequence ID" value="ORUFI01G24670.1"/>
    <property type="gene ID" value="ORUFI01G24670"/>
</dbReference>
<evidence type="ECO:0000256" key="1">
    <source>
        <dbReference type="SAM" id="MobiDB-lite"/>
    </source>
</evidence>
<name>A0A0E0MYZ1_ORYRU</name>
<protein>
    <submittedName>
        <fullName evidence="2">Uncharacterized protein</fullName>
    </submittedName>
</protein>
<dbReference type="Gramene" id="ORUFI01G24670.1">
    <property type="protein sequence ID" value="ORUFI01G24670.1"/>
    <property type="gene ID" value="ORUFI01G24670"/>
</dbReference>